<dbReference type="NCBIfam" id="NF007848">
    <property type="entry name" value="PRK10557.1"/>
    <property type="match status" value="1"/>
</dbReference>
<dbReference type="PROSITE" id="PS00409">
    <property type="entry name" value="PROKAR_NTER_METHYL"/>
    <property type="match status" value="1"/>
</dbReference>
<evidence type="ECO:0000256" key="5">
    <source>
        <dbReference type="ARBA" id="ARBA00023136"/>
    </source>
</evidence>
<keyword evidence="8" id="KW-1185">Reference proteome</keyword>
<evidence type="ECO:0000256" key="1">
    <source>
        <dbReference type="ARBA" id="ARBA00004167"/>
    </source>
</evidence>
<dbReference type="InterPro" id="IPR016419">
    <property type="entry name" value="Prepilin_Pept-dep_B_prd"/>
</dbReference>
<dbReference type="NCBIfam" id="TIGR02532">
    <property type="entry name" value="IV_pilin_GFxxxE"/>
    <property type="match status" value="1"/>
</dbReference>
<comment type="caution">
    <text evidence="7">The sequence shown here is derived from an EMBL/GenBank/DDBJ whole genome shotgun (WGS) entry which is preliminary data.</text>
</comment>
<comment type="subcellular location">
    <subcellularLocation>
        <location evidence="1">Membrane</location>
        <topology evidence="1">Single-pass membrane protein</topology>
    </subcellularLocation>
</comment>
<evidence type="ECO:0000256" key="6">
    <source>
        <dbReference type="SAM" id="Phobius"/>
    </source>
</evidence>
<dbReference type="InterPro" id="IPR012902">
    <property type="entry name" value="N_methyl_site"/>
</dbReference>
<keyword evidence="5 6" id="KW-0472">Membrane</keyword>
<dbReference type="InterPro" id="IPR045584">
    <property type="entry name" value="Pilin-like"/>
</dbReference>
<dbReference type="SUPFAM" id="SSF54523">
    <property type="entry name" value="Pili subunits"/>
    <property type="match status" value="1"/>
</dbReference>
<gene>
    <name evidence="7" type="ORF">J2125_001298</name>
</gene>
<organism evidence="7 8">
    <name type="scientific">Winslowiella toletana</name>
    <dbReference type="NCBI Taxonomy" id="92490"/>
    <lineage>
        <taxon>Bacteria</taxon>
        <taxon>Pseudomonadati</taxon>
        <taxon>Pseudomonadota</taxon>
        <taxon>Gammaproteobacteria</taxon>
        <taxon>Enterobacterales</taxon>
        <taxon>Erwiniaceae</taxon>
        <taxon>Winslowiella</taxon>
    </lineage>
</organism>
<evidence type="ECO:0000256" key="2">
    <source>
        <dbReference type="ARBA" id="ARBA00022481"/>
    </source>
</evidence>
<dbReference type="InterPro" id="IPR051621">
    <property type="entry name" value="T2SS_protein_J"/>
</dbReference>
<keyword evidence="3 6" id="KW-0812">Transmembrane</keyword>
<accession>A0ABS4P638</accession>
<proteinExistence type="predicted"/>
<evidence type="ECO:0000256" key="3">
    <source>
        <dbReference type="ARBA" id="ARBA00022692"/>
    </source>
</evidence>
<feature type="transmembrane region" description="Helical" evidence="6">
    <location>
        <begin position="6"/>
        <end position="29"/>
    </location>
</feature>
<keyword evidence="4 6" id="KW-1133">Transmembrane helix</keyword>
<keyword evidence="2" id="KW-0488">Methylation</keyword>
<reference evidence="8" key="1">
    <citation type="submission" date="2023-07" db="EMBL/GenBank/DDBJ databases">
        <title>Genome mining of underrepresented organisms for secondary metabolites.</title>
        <authorList>
            <person name="D'Agostino P.M."/>
        </authorList>
    </citation>
    <scope>NUCLEOTIDE SEQUENCE [LARGE SCALE GENOMIC DNA]</scope>
    <source>
        <strain evidence="8">WS4403</strain>
    </source>
</reference>
<dbReference type="PANTHER" id="PTHR39583:SF3">
    <property type="entry name" value="PREPILIN PEPTIDASE-DEPENDENT PROTEIN B"/>
    <property type="match status" value="1"/>
</dbReference>
<sequence length="181" mass="20521">MKTQGFSLIEMLIVMALSGVLMLGAMRLLPQLQGQNIRLMAQLHLEEELQQLMMTLEKALRRAGYCNGQCSGEGLQIADNGRCILIRWDENSNGRWEEPAHAESEFYGYRLRNESFEMQRGVSSCEGGGWERLTDPQAVTLTQFYALRDNRTIKLRLSGYHPASPARAVTLEQWVNGMNLP</sequence>
<evidence type="ECO:0000313" key="8">
    <source>
        <dbReference type="Proteomes" id="UP001195624"/>
    </source>
</evidence>
<evidence type="ECO:0000313" key="7">
    <source>
        <dbReference type="EMBL" id="MBP2168106.1"/>
    </source>
</evidence>
<evidence type="ECO:0000256" key="4">
    <source>
        <dbReference type="ARBA" id="ARBA00022989"/>
    </source>
</evidence>
<dbReference type="PANTHER" id="PTHR39583">
    <property type="entry name" value="TYPE II SECRETION SYSTEM PROTEIN J-RELATED"/>
    <property type="match status" value="1"/>
</dbReference>
<dbReference type="EMBL" id="JAGGMQ010000001">
    <property type="protein sequence ID" value="MBP2168106.1"/>
    <property type="molecule type" value="Genomic_DNA"/>
</dbReference>
<protein>
    <submittedName>
        <fullName evidence="7">Prepilin peptidase dependent protein B</fullName>
    </submittedName>
</protein>
<dbReference type="Proteomes" id="UP001195624">
    <property type="component" value="Unassembled WGS sequence"/>
</dbReference>
<name>A0ABS4P638_9GAMM</name>
<dbReference type="Pfam" id="PF07963">
    <property type="entry name" value="N_methyl"/>
    <property type="match status" value="1"/>
</dbReference>
<dbReference type="PIRSF" id="PIRSF004525">
    <property type="entry name" value="Pilin_peptidase-dep_B_prd"/>
    <property type="match status" value="1"/>
</dbReference>